<protein>
    <recommendedName>
        <fullName evidence="1">DUF659 domain-containing protein</fullName>
    </recommendedName>
</protein>
<accession>A0AAE0BG99</accession>
<evidence type="ECO:0000259" key="1">
    <source>
        <dbReference type="Pfam" id="PF04937"/>
    </source>
</evidence>
<dbReference type="InterPro" id="IPR007021">
    <property type="entry name" value="DUF659"/>
</dbReference>
<dbReference type="Pfam" id="PF04937">
    <property type="entry name" value="DUF659"/>
    <property type="match status" value="1"/>
</dbReference>
<dbReference type="Proteomes" id="UP001190700">
    <property type="component" value="Unassembled WGS sequence"/>
</dbReference>
<dbReference type="SUPFAM" id="SSF53098">
    <property type="entry name" value="Ribonuclease H-like"/>
    <property type="match status" value="1"/>
</dbReference>
<dbReference type="AlphaFoldDB" id="A0AAE0BG99"/>
<organism evidence="2 3">
    <name type="scientific">Cymbomonas tetramitiformis</name>
    <dbReference type="NCBI Taxonomy" id="36881"/>
    <lineage>
        <taxon>Eukaryota</taxon>
        <taxon>Viridiplantae</taxon>
        <taxon>Chlorophyta</taxon>
        <taxon>Pyramimonadophyceae</taxon>
        <taxon>Pyramimonadales</taxon>
        <taxon>Pyramimonadaceae</taxon>
        <taxon>Cymbomonas</taxon>
    </lineage>
</organism>
<dbReference type="InterPro" id="IPR012337">
    <property type="entry name" value="RNaseH-like_sf"/>
</dbReference>
<keyword evidence="3" id="KW-1185">Reference proteome</keyword>
<comment type="caution">
    <text evidence="2">The sequence shown here is derived from an EMBL/GenBank/DDBJ whole genome shotgun (WGS) entry which is preliminary data.</text>
</comment>
<evidence type="ECO:0000313" key="3">
    <source>
        <dbReference type="Proteomes" id="UP001190700"/>
    </source>
</evidence>
<reference evidence="2 3" key="1">
    <citation type="journal article" date="2015" name="Genome Biol. Evol.">
        <title>Comparative Genomics of a Bacterivorous Green Alga Reveals Evolutionary Causalities and Consequences of Phago-Mixotrophic Mode of Nutrition.</title>
        <authorList>
            <person name="Burns J.A."/>
            <person name="Paasch A."/>
            <person name="Narechania A."/>
            <person name="Kim E."/>
        </authorList>
    </citation>
    <scope>NUCLEOTIDE SEQUENCE [LARGE SCALE GENOMIC DNA]</scope>
    <source>
        <strain evidence="2 3">PLY_AMNH</strain>
    </source>
</reference>
<gene>
    <name evidence="2" type="ORF">CYMTET_54648</name>
</gene>
<feature type="domain" description="DUF659" evidence="1">
    <location>
        <begin position="28"/>
        <end position="144"/>
    </location>
</feature>
<dbReference type="EMBL" id="LGRX02035361">
    <property type="protein sequence ID" value="KAK3235129.1"/>
    <property type="molecule type" value="Genomic_DNA"/>
</dbReference>
<name>A0AAE0BG99_9CHLO</name>
<evidence type="ECO:0000313" key="2">
    <source>
        <dbReference type="EMBL" id="KAK3235129.1"/>
    </source>
</evidence>
<proteinExistence type="predicted"/>
<sequence>MSHTELPKLRKRIRDQLDDLFTGDKAESLILDGWDSSSKHSLLNFLLASLLGEEFLDDLDVTGKEKNSAFMAEVILEYIAKVKAQRGKNPDIVCTDNPSVMKDARAKVEEEEPYIHMLSCAIHGVSKGIEDFCAFPTIAQLIKDHDFINKKIRNKQFLHAELLRVQKSPDLRQLYTEEIAEEQRDGDPAKGRTYTRFAPKTVVRRGATRMGSAVAMLERNALLQPAFDKVVSHPEYHRRCGIAQRRAGMTSDQVAAETTTAREAFEHERGETGEEARLSSAERQRQYILLKELVRNEGKWELTHEVIALLKPLILFLKDLDSQQPMMGDIYYRWQRLTKDFEEGDSGIDGHFAKYAEDDYVSEIPFEEREQFQQKAIDRWNYMHAPLHSFAFCLNPALHFLDHFADDEVQRDFRTCALKFAEGDAEVATRMETEFLLYSEKEGPWSDPSIWVQARQLAESGQQHLFWKRHGDKARSLREPGVKSQTGVGTAGGAERNWSAHDLILTKRRSRMQPSTMANWVFCFSNLNLLDKLERKKYRRKRHIVRYDYPATWEEMSASEEEDA</sequence>